<gene>
    <name evidence="13" type="ORF">GT037_007932</name>
</gene>
<sequence length="1118" mass="124878">MSYPTGVWVSKSASVVAIDAEQARRLSLAVPDIKQVAHDAGNATRSEQQMTLRQGVKLYPKAIAWSVLLSAAIIMEGFDKVLIANLMAVPAFKQKFGQQLPNGDWELTAAWQAGLTNGAYVGEFTGLLLNGLIADRFGYKKTMIGALFVVNLFIFIVFFAQNIVMLLCGLILCGIPWGVFQTLTCTYAAEVVPVPLRPILTTYVNLCWVIGQFLASGVLKGVAERPDQWAYRIPYALQWLWPLPLMIGISFAPESPWWLVRKDRYDEAKKMLMRLTSPEKLPNFNADETIAMMRHTNAMEMAVSEGTSYLDCFKGTDLRRTEIAAMAWFTQAFCGAGLIGYSTYFFQQAGLSDENAFSMSLGQYAIGGVGVFAAWILIQRVGRRTLYVYGDLVMVLLLSIIGGLGFIPAGNTGAQWSIGAMLLLFAAAYNCTVGPVCYSIVAEIPSTRLRQKTVVLARNFYNFGSIIGNVITPRMLNPGAWNWGAKSGLFYAGTCFCCFIWAFFRLPEPKGRTYGELDLLFEQRVPARKFKSTVVDSFHVSDTESEYAEKKVVVRPSPWFDSGSSFIAMPNVGRPSPGCKTCRDRRIRCDQKRPSCSQCLRAGKECHGYRDPVSLMFKNESHVVAKKAERRYEELAKSKEPTTPWRRGEPAKIKSVQRMYPVRIPPSAEMVVQPTPNVDARAQGYFLANYAGTADFPQGGQFEWIPQLLSRPDVEGSLRESFRALSLAVLSNAVKSPAVMQKARIAYVSALEETNRALMSHETAIKDSTVVSVILLGMYEGTRYTDKSSIARWSKHVSGAYTLFMLRGKSQFDTELGRQIFLQSYGVALFFTMELGTNIPKGVQELYDQIPTGGGFHELGKKFMMGMLHLMHAVVKLNQDKSHSPVEIINKARKHDQELEKIKASLPQIWQPIRVHLKAPSDHYYGNLYSLCLHPVITQMWNYTRFLAIQIHEIIRTNLVRLYEDHAPPSFDVASLKTCIQYEEDILRANIAAIISAVPQITGMVPSPAQPFAQGKKTDENSSDEDVMREPGTFINSVVSPRLMQVIQPIYTVGMCVLITPGLREWIIKILHFVALRIGSRQAVVFAAELQELQEHEPTIARDREDIAEWITLGSGVI</sequence>
<dbReference type="InterPro" id="IPR005829">
    <property type="entry name" value="Sugar_transporter_CS"/>
</dbReference>
<feature type="transmembrane region" description="Helical" evidence="10">
    <location>
        <begin position="323"/>
        <end position="344"/>
    </location>
</feature>
<dbReference type="PROSITE" id="PS50048">
    <property type="entry name" value="ZN2_CY6_FUNGAL_2"/>
    <property type="match status" value="1"/>
</dbReference>
<dbReference type="GO" id="GO:0008270">
    <property type="term" value="F:zinc ion binding"/>
    <property type="evidence" value="ECO:0007669"/>
    <property type="project" value="InterPro"/>
</dbReference>
<feature type="transmembrane region" description="Helical" evidence="10">
    <location>
        <begin position="62"/>
        <end position="89"/>
    </location>
</feature>
<dbReference type="PANTHER" id="PTHR48022:SF5">
    <property type="entry name" value="ALPHA-GLUCOSIDES PERMEASE MPH2-RELATED"/>
    <property type="match status" value="1"/>
</dbReference>
<keyword evidence="3" id="KW-0813">Transport</keyword>
<dbReference type="Proteomes" id="UP000596902">
    <property type="component" value="Unassembled WGS sequence"/>
</dbReference>
<organism evidence="13 14">
    <name type="scientific">Alternaria burnsii</name>
    <dbReference type="NCBI Taxonomy" id="1187904"/>
    <lineage>
        <taxon>Eukaryota</taxon>
        <taxon>Fungi</taxon>
        <taxon>Dikarya</taxon>
        <taxon>Ascomycota</taxon>
        <taxon>Pezizomycotina</taxon>
        <taxon>Dothideomycetes</taxon>
        <taxon>Pleosporomycetidae</taxon>
        <taxon>Pleosporales</taxon>
        <taxon>Pleosporineae</taxon>
        <taxon>Pleosporaceae</taxon>
        <taxon>Alternaria</taxon>
        <taxon>Alternaria sect. Alternaria</taxon>
    </lineage>
</organism>
<dbReference type="EMBL" id="JAAABM010000011">
    <property type="protein sequence ID" value="KAF7674166.1"/>
    <property type="molecule type" value="Genomic_DNA"/>
</dbReference>
<feature type="transmembrane region" description="Helical" evidence="10">
    <location>
        <begin position="144"/>
        <end position="163"/>
    </location>
</feature>
<dbReference type="SUPFAM" id="SSF57701">
    <property type="entry name" value="Zn2/Cys6 DNA-binding domain"/>
    <property type="match status" value="1"/>
</dbReference>
<dbReference type="AlphaFoldDB" id="A0A8H7EC07"/>
<accession>A0A8H7EC07</accession>
<evidence type="ECO:0000259" key="12">
    <source>
        <dbReference type="PROSITE" id="PS50850"/>
    </source>
</evidence>
<evidence type="ECO:0000256" key="5">
    <source>
        <dbReference type="ARBA" id="ARBA00022989"/>
    </source>
</evidence>
<reference evidence="13" key="1">
    <citation type="submission" date="2020-01" db="EMBL/GenBank/DDBJ databases">
        <authorList>
            <person name="Feng Z.H.Z."/>
        </authorList>
    </citation>
    <scope>NUCLEOTIDE SEQUENCE</scope>
    <source>
        <strain evidence="13">CBS107.38</strain>
    </source>
</reference>
<keyword evidence="4 10" id="KW-0812">Transmembrane</keyword>
<dbReference type="Gene3D" id="1.20.1250.20">
    <property type="entry name" value="MFS general substrate transporter like domains"/>
    <property type="match status" value="1"/>
</dbReference>
<dbReference type="InterPro" id="IPR001138">
    <property type="entry name" value="Zn2Cys6_DnaBD"/>
</dbReference>
<feature type="transmembrane region" description="Helical" evidence="10">
    <location>
        <begin position="483"/>
        <end position="504"/>
    </location>
</feature>
<dbReference type="GO" id="GO:0005351">
    <property type="term" value="F:carbohydrate:proton symporter activity"/>
    <property type="evidence" value="ECO:0007669"/>
    <property type="project" value="TreeGrafter"/>
</dbReference>
<keyword evidence="8" id="KW-0462">Maltose metabolism</keyword>
<feature type="transmembrane region" description="Helical" evidence="10">
    <location>
        <begin position="169"/>
        <end position="188"/>
    </location>
</feature>
<dbReference type="GO" id="GO:0000981">
    <property type="term" value="F:DNA-binding transcription factor activity, RNA polymerase II-specific"/>
    <property type="evidence" value="ECO:0007669"/>
    <property type="project" value="InterPro"/>
</dbReference>
<name>A0A8H7EC07_9PLEO</name>
<dbReference type="SUPFAM" id="SSF103473">
    <property type="entry name" value="MFS general substrate transporter"/>
    <property type="match status" value="1"/>
</dbReference>
<keyword evidence="7" id="KW-0539">Nucleus</keyword>
<dbReference type="RefSeq" id="XP_038784480.1">
    <property type="nucleotide sequence ID" value="XM_038932979.1"/>
</dbReference>
<evidence type="ECO:0000256" key="6">
    <source>
        <dbReference type="ARBA" id="ARBA00023136"/>
    </source>
</evidence>
<dbReference type="NCBIfam" id="TIGR00879">
    <property type="entry name" value="SP"/>
    <property type="match status" value="1"/>
</dbReference>
<comment type="caution">
    <text evidence="13">The sequence shown here is derived from an EMBL/GenBank/DDBJ whole genome shotgun (WGS) entry which is preliminary data.</text>
</comment>
<proteinExistence type="inferred from homology"/>
<dbReference type="CDD" id="cd12148">
    <property type="entry name" value="fungal_TF_MHR"/>
    <property type="match status" value="1"/>
</dbReference>
<dbReference type="CDD" id="cd00067">
    <property type="entry name" value="GAL4"/>
    <property type="match status" value="1"/>
</dbReference>
<evidence type="ECO:0000256" key="3">
    <source>
        <dbReference type="ARBA" id="ARBA00022448"/>
    </source>
</evidence>
<dbReference type="Gene3D" id="4.10.240.10">
    <property type="entry name" value="Zn(2)-C6 fungal-type DNA-binding domain"/>
    <property type="match status" value="1"/>
</dbReference>
<dbReference type="PROSITE" id="PS00217">
    <property type="entry name" value="SUGAR_TRANSPORT_2"/>
    <property type="match status" value="1"/>
</dbReference>
<evidence type="ECO:0000256" key="2">
    <source>
        <dbReference type="ARBA" id="ARBA00010992"/>
    </source>
</evidence>
<evidence type="ECO:0000256" key="9">
    <source>
        <dbReference type="SAM" id="MobiDB-lite"/>
    </source>
</evidence>
<feature type="transmembrane region" description="Helical" evidence="10">
    <location>
        <begin position="239"/>
        <end position="260"/>
    </location>
</feature>
<dbReference type="InterPro" id="IPR036864">
    <property type="entry name" value="Zn2-C6_fun-type_DNA-bd_sf"/>
</dbReference>
<evidence type="ECO:0000256" key="4">
    <source>
        <dbReference type="ARBA" id="ARBA00022692"/>
    </source>
</evidence>
<keyword evidence="14" id="KW-1185">Reference proteome</keyword>
<protein>
    <submittedName>
        <fullName evidence="13">Maltose permease mal61</fullName>
    </submittedName>
</protein>
<evidence type="ECO:0000259" key="11">
    <source>
        <dbReference type="PROSITE" id="PS50048"/>
    </source>
</evidence>
<dbReference type="InterPro" id="IPR050360">
    <property type="entry name" value="MFS_Sugar_Transporters"/>
</dbReference>
<dbReference type="PANTHER" id="PTHR48022">
    <property type="entry name" value="PLASTIDIC GLUCOSE TRANSPORTER 4"/>
    <property type="match status" value="1"/>
</dbReference>
<dbReference type="GeneID" id="62206157"/>
<dbReference type="Pfam" id="PF00172">
    <property type="entry name" value="Zn_clus"/>
    <property type="match status" value="1"/>
</dbReference>
<dbReference type="InterPro" id="IPR020846">
    <property type="entry name" value="MFS_dom"/>
</dbReference>
<dbReference type="FunFam" id="1.20.1250.20:FF:000149">
    <property type="entry name" value="MFS transporter, SP family, general alpha glucoside:H+ symporter"/>
    <property type="match status" value="1"/>
</dbReference>
<evidence type="ECO:0000256" key="7">
    <source>
        <dbReference type="ARBA" id="ARBA00023242"/>
    </source>
</evidence>
<feature type="transmembrane region" description="Helical" evidence="10">
    <location>
        <begin position="419"/>
        <end position="441"/>
    </location>
</feature>
<dbReference type="GO" id="GO:0016020">
    <property type="term" value="C:membrane"/>
    <property type="evidence" value="ECO:0007669"/>
    <property type="project" value="UniProtKB-SubCell"/>
</dbReference>
<feature type="domain" description="Major facilitator superfamily (MFS) profile" evidence="12">
    <location>
        <begin position="65"/>
        <end position="510"/>
    </location>
</feature>
<comment type="subcellular location">
    <subcellularLocation>
        <location evidence="1">Membrane</location>
        <topology evidence="1">Multi-pass membrane protein</topology>
    </subcellularLocation>
</comment>
<evidence type="ECO:0000313" key="14">
    <source>
        <dbReference type="Proteomes" id="UP000596902"/>
    </source>
</evidence>
<comment type="similarity">
    <text evidence="2">Belongs to the major facilitator superfamily. Sugar transporter (TC 2.A.1.1) family.</text>
</comment>
<dbReference type="GO" id="GO:0000023">
    <property type="term" value="P:maltose metabolic process"/>
    <property type="evidence" value="ECO:0007669"/>
    <property type="project" value="UniProtKB-KW"/>
</dbReference>
<reference evidence="13" key="2">
    <citation type="submission" date="2020-08" db="EMBL/GenBank/DDBJ databases">
        <title>Draft Genome Sequence of Cumin Blight Pathogen Alternaria burnsii.</title>
        <authorList>
            <person name="Feng Z."/>
        </authorList>
    </citation>
    <scope>NUCLEOTIDE SEQUENCE</scope>
    <source>
        <strain evidence="13">CBS107.38</strain>
    </source>
</reference>
<evidence type="ECO:0000313" key="13">
    <source>
        <dbReference type="EMBL" id="KAF7674166.1"/>
    </source>
</evidence>
<feature type="region of interest" description="Disordered" evidence="9">
    <location>
        <begin position="1006"/>
        <end position="1027"/>
    </location>
</feature>
<feature type="transmembrane region" description="Helical" evidence="10">
    <location>
        <begin position="356"/>
        <end position="378"/>
    </location>
</feature>
<dbReference type="InterPro" id="IPR005828">
    <property type="entry name" value="MFS_sugar_transport-like"/>
</dbReference>
<dbReference type="SMART" id="SM00066">
    <property type="entry name" value="GAL4"/>
    <property type="match status" value="1"/>
</dbReference>
<keyword evidence="6 10" id="KW-0472">Membrane</keyword>
<evidence type="ECO:0000256" key="8">
    <source>
        <dbReference type="ARBA" id="ARBA00026248"/>
    </source>
</evidence>
<dbReference type="InterPro" id="IPR003663">
    <property type="entry name" value="Sugar/inositol_transpt"/>
</dbReference>
<feature type="transmembrane region" description="Helical" evidence="10">
    <location>
        <begin position="200"/>
        <end position="219"/>
    </location>
</feature>
<keyword evidence="5 10" id="KW-1133">Transmembrane helix</keyword>
<dbReference type="InterPro" id="IPR036259">
    <property type="entry name" value="MFS_trans_sf"/>
</dbReference>
<evidence type="ECO:0000256" key="1">
    <source>
        <dbReference type="ARBA" id="ARBA00004141"/>
    </source>
</evidence>
<dbReference type="PROSITE" id="PS00463">
    <property type="entry name" value="ZN2_CY6_FUNGAL_1"/>
    <property type="match status" value="1"/>
</dbReference>
<dbReference type="Pfam" id="PF00083">
    <property type="entry name" value="Sugar_tr"/>
    <property type="match status" value="1"/>
</dbReference>
<feature type="domain" description="Zn(2)-C6 fungal-type" evidence="11">
    <location>
        <begin position="578"/>
        <end position="606"/>
    </location>
</feature>
<feature type="transmembrane region" description="Helical" evidence="10">
    <location>
        <begin position="385"/>
        <end position="407"/>
    </location>
</feature>
<evidence type="ECO:0000256" key="10">
    <source>
        <dbReference type="SAM" id="Phobius"/>
    </source>
</evidence>
<dbReference type="PROSITE" id="PS50850">
    <property type="entry name" value="MFS"/>
    <property type="match status" value="1"/>
</dbReference>